<evidence type="ECO:0000259" key="1">
    <source>
        <dbReference type="Pfam" id="PF08588"/>
    </source>
</evidence>
<dbReference type="AlphaFoldDB" id="A0A7D8V174"/>
<dbReference type="Pfam" id="PF08588">
    <property type="entry name" value="Duc1"/>
    <property type="match status" value="1"/>
</dbReference>
<sequence length="110" mass="11614">MAPKLRVLISTNGAAYPPTAVCAVNGAPAAVRTANFEGEISVFVKGFVGEGGAGDGAAYFDERPDMTYGIVVRGRYLDNPSGDDVLFGNVFEHPVRDSLPWGTSIATKFM</sequence>
<proteinExistence type="predicted"/>
<dbReference type="EMBL" id="QKWK01000006">
    <property type="protein sequence ID" value="TXT09029.1"/>
    <property type="molecule type" value="Genomic_DNA"/>
</dbReference>
<dbReference type="Proteomes" id="UP000473826">
    <property type="component" value="Unassembled WGS sequence"/>
</dbReference>
<keyword evidence="3" id="KW-1185">Reference proteome</keyword>
<name>A0A7D8V174_VANHU</name>
<feature type="domain" description="Domain of unknown function at the cortex 1" evidence="1">
    <location>
        <begin position="7"/>
        <end position="110"/>
    </location>
</feature>
<accession>A0A7D8V174</accession>
<dbReference type="InterPro" id="IPR013897">
    <property type="entry name" value="Duc1"/>
</dbReference>
<gene>
    <name evidence="2" type="ORF">VHUM_02503</name>
</gene>
<protein>
    <recommendedName>
        <fullName evidence="1">Domain of unknown function at the cortex 1 domain-containing protein</fullName>
    </recommendedName>
</protein>
<organism evidence="2 3">
    <name type="scientific">Vanrija humicola</name>
    <name type="common">Yeast</name>
    <name type="synonym">Cryptococcus humicola</name>
    <dbReference type="NCBI Taxonomy" id="5417"/>
    <lineage>
        <taxon>Eukaryota</taxon>
        <taxon>Fungi</taxon>
        <taxon>Dikarya</taxon>
        <taxon>Basidiomycota</taxon>
        <taxon>Agaricomycotina</taxon>
        <taxon>Tremellomycetes</taxon>
        <taxon>Trichosporonales</taxon>
        <taxon>Trichosporonaceae</taxon>
        <taxon>Vanrija</taxon>
    </lineage>
</organism>
<evidence type="ECO:0000313" key="3">
    <source>
        <dbReference type="Proteomes" id="UP000473826"/>
    </source>
</evidence>
<dbReference type="OrthoDB" id="2119945at2759"/>
<reference evidence="2 3" key="1">
    <citation type="journal article" date="2019" name="PLoS Genet.">
        <title>Convergent evolution of linked mating-type loci in basidiomycete fungi.</title>
        <authorList>
            <person name="Sun S."/>
            <person name="Coelho M.A."/>
            <person name="Heitman J."/>
            <person name="Nowrousian M."/>
        </authorList>
    </citation>
    <scope>NUCLEOTIDE SEQUENCE [LARGE SCALE GENOMIC DNA]</scope>
    <source>
        <strain evidence="2 3">CBS 4282</strain>
    </source>
</reference>
<evidence type="ECO:0000313" key="2">
    <source>
        <dbReference type="EMBL" id="TXT09029.1"/>
    </source>
</evidence>
<dbReference type="PANTHER" id="PTHR34826:SF2">
    <property type="entry name" value="UPF0590 PROTEIN C409.17C"/>
    <property type="match status" value="1"/>
</dbReference>
<dbReference type="PANTHER" id="PTHR34826">
    <property type="entry name" value="UPF0590 PROTEIN C409.17C"/>
    <property type="match status" value="1"/>
</dbReference>
<comment type="caution">
    <text evidence="2">The sequence shown here is derived from an EMBL/GenBank/DDBJ whole genome shotgun (WGS) entry which is preliminary data.</text>
</comment>